<dbReference type="InterPro" id="IPR022782">
    <property type="entry name" value="AIP3-like_C"/>
</dbReference>
<protein>
    <submittedName>
        <fullName evidence="4">KIAA1217</fullName>
    </submittedName>
</protein>
<sequence length="1368" mass="150656">MENESQECDQRLDFPASRQMKGQTKNNVHGAKTLEDAECHQSKENLANGNSHIPPKSGRNIARRHTVGGPRSSKEILGMQTSEMDRKREAFLEHLKYKYPHHATAIMGHQERLRDQTKSPKLCPSPQPSLGEQAEHLSEASADSGDAMFEGESMLPFVRGSRTRASLPVVRSTNQTKERSLGVLFLQYGEDTKKLQMPNEITSTDTIRALFVSAFPQQLTMKILESPSTAIYIKDEGRNIYYELSDVRNIQDRSFLKVYNKDPAQAFNHIPKAVNGDVKMQRDISYSFREGPALHRPGSATYPSHGGPISPPTTPVPHSMPPSPSRIPYGGGRPAVAQSNTTMQRERIPSVPVSRSISPSPSAILERRDVKPDEDLGNKNIQLMRNDSMYADPYLYQEGRMSIASSHGGGHPSDVPDHVLAYHRGAMRSASTYSNATMQMEMMEQAVYRQKSRKHSESHLPSLGSKTPPASPHRVTDIRMMEIHSHNAHVPPHAIQSDRSSPLRQSFKKDQGPGVFVEAKMRNTGGILGIADVVPSPTDKTFGGYGTGAPQKDPYTRERMHAMEKQIASLTGLVQTALLKGPSPKDAHSEKVLKSANSTDSTDGAGIHIKNSLTIIESSSQPAPAGSTDVQVSLHDMRRNVAELRLQLQKMRHLQLQNQEMMRAMMKKAEIEISSKVTDMVKNLGDPVQRQRVLVEQERQKYLSDEEQIITKLCDLESFVEDIKKDQASSHRSVTLKDVEDRAFVLRQIGEAVSKLKGDFPYLQNKMRAVLRVEVEAVRFLKEEPHKLDSMLKRIRNMTDSLSAIRRHVSDGPSKSIDFNQNSQLIITEQVTETKGLQNQEEKTHAYLQPVHTESAGDSQTTSVKSAVVPLSAGMKVHQVQSSPVHIQQSQHSSALVNHPTSPHSQSMAEVMANHQAAGTALTVTQETSVQHNGSAGQSLFIEEIQHTSYRNRAVSIEEAERKYEEKRQNLDHYNGKEFEKMLEEAQANIMKSIPSLEVPSKPQKVEVTDKLDVTDGGPDLDQDYEKVIKSPPPPPPRRMYPAGSSIGGTWTETTYAVRKEKSKDSEETVPLTPSKTTKAEPEDQSLHSTLAIVKPSVVKDEEEEEEEEEGERIMAELQAFQKFSFVDINTKGHTDHSKSDTEVKDLRPTALAQPRDKKGSNGASQTSRMPIPMSSKIRQGSVEKTSKQPKLQEPQRQYRQANGGTKKAGGECKAASPTLSASKIPALSSNTGKSSSVSAQCSDTSNSPNQSVKSHVPLTSSNPQTSRGINASSLVRPVHNGSSKLQSPSYAGKGHHLSFSPQTPNGRPSPPTAASSSTSTVSSPSSVSPTSPSQNVKSIRTIHTPSFTSYKTQNGSVGKASTSKETS</sequence>
<feature type="compositionally biased region" description="Pro residues" evidence="2">
    <location>
        <begin position="309"/>
        <end position="325"/>
    </location>
</feature>
<dbReference type="PANTHER" id="PTHR22741">
    <property type="entry name" value="P140CAP/SNIP-RELATED"/>
    <property type="match status" value="1"/>
</dbReference>
<evidence type="ECO:0000313" key="4">
    <source>
        <dbReference type="Ensembl" id="ENSLLEP00000022129.1"/>
    </source>
</evidence>
<feature type="region of interest" description="Disordered" evidence="2">
    <location>
        <begin position="492"/>
        <end position="511"/>
    </location>
</feature>
<feature type="region of interest" description="Disordered" evidence="2">
    <location>
        <begin position="1131"/>
        <end position="1368"/>
    </location>
</feature>
<gene>
    <name evidence="4" type="primary">KIAA1217</name>
</gene>
<feature type="compositionally biased region" description="Polar residues" evidence="2">
    <location>
        <begin position="1281"/>
        <end position="1290"/>
    </location>
</feature>
<dbReference type="PANTHER" id="PTHR22741:SF11">
    <property type="entry name" value="SICKLE TAIL PROTEIN HOMOLOG"/>
    <property type="match status" value="1"/>
</dbReference>
<feature type="region of interest" description="Disordered" evidence="2">
    <location>
        <begin position="1012"/>
        <end position="1117"/>
    </location>
</feature>
<reference evidence="4" key="2">
    <citation type="submission" date="2025-09" db="UniProtKB">
        <authorList>
            <consortium name="Ensembl"/>
        </authorList>
    </citation>
    <scope>IDENTIFICATION</scope>
</reference>
<evidence type="ECO:0000256" key="2">
    <source>
        <dbReference type="SAM" id="MobiDB-lite"/>
    </source>
</evidence>
<keyword evidence="5" id="KW-1185">Reference proteome</keyword>
<feature type="region of interest" description="Disordered" evidence="2">
    <location>
        <begin position="112"/>
        <end position="141"/>
    </location>
</feature>
<dbReference type="Pfam" id="PF03915">
    <property type="entry name" value="AIP3"/>
    <property type="match status" value="1"/>
</dbReference>
<dbReference type="GO" id="GO:0005737">
    <property type="term" value="C:cytoplasm"/>
    <property type="evidence" value="ECO:0007669"/>
    <property type="project" value="TreeGrafter"/>
</dbReference>
<feature type="region of interest" description="Disordered" evidence="2">
    <location>
        <begin position="294"/>
        <end position="336"/>
    </location>
</feature>
<feature type="region of interest" description="Disordered" evidence="2">
    <location>
        <begin position="45"/>
        <end position="73"/>
    </location>
</feature>
<feature type="compositionally biased region" description="Polar residues" evidence="2">
    <location>
        <begin position="1218"/>
        <end position="1274"/>
    </location>
</feature>
<feature type="domain" description="Actin interacting protein 3-like C-terminal" evidence="3">
    <location>
        <begin position="185"/>
        <end position="276"/>
    </location>
</feature>
<feature type="compositionally biased region" description="Basic and acidic residues" evidence="2">
    <location>
        <begin position="1131"/>
        <end position="1148"/>
    </location>
</feature>
<name>A0A8C5N4W8_9ANUR</name>
<accession>A0A8C5N4W8</accession>
<feature type="region of interest" description="Disordered" evidence="2">
    <location>
        <begin position="450"/>
        <end position="472"/>
    </location>
</feature>
<evidence type="ECO:0000313" key="5">
    <source>
        <dbReference type="Proteomes" id="UP000694569"/>
    </source>
</evidence>
<feature type="region of interest" description="Disordered" evidence="2">
    <location>
        <begin position="1"/>
        <end position="32"/>
    </location>
</feature>
<organism evidence="4 5">
    <name type="scientific">Leptobrachium leishanense</name>
    <name type="common">Leishan spiny toad</name>
    <dbReference type="NCBI Taxonomy" id="445787"/>
    <lineage>
        <taxon>Eukaryota</taxon>
        <taxon>Metazoa</taxon>
        <taxon>Chordata</taxon>
        <taxon>Craniata</taxon>
        <taxon>Vertebrata</taxon>
        <taxon>Euteleostomi</taxon>
        <taxon>Amphibia</taxon>
        <taxon>Batrachia</taxon>
        <taxon>Anura</taxon>
        <taxon>Pelobatoidea</taxon>
        <taxon>Megophryidae</taxon>
        <taxon>Leptobrachium</taxon>
    </lineage>
</organism>
<reference evidence="4" key="1">
    <citation type="submission" date="2025-08" db="UniProtKB">
        <authorList>
            <consortium name="Ensembl"/>
        </authorList>
    </citation>
    <scope>IDENTIFICATION</scope>
</reference>
<dbReference type="Gene3D" id="1.20.58.1540">
    <property type="entry name" value="Actin interacting protein 3, C-terminal domain"/>
    <property type="match status" value="1"/>
</dbReference>
<feature type="compositionally biased region" description="Low complexity" evidence="2">
    <location>
        <begin position="1313"/>
        <end position="1334"/>
    </location>
</feature>
<keyword evidence="1" id="KW-0175">Coiled coil</keyword>
<feature type="compositionally biased region" description="Basic and acidic residues" evidence="2">
    <location>
        <begin position="1058"/>
        <end position="1067"/>
    </location>
</feature>
<dbReference type="OrthoDB" id="6022652at2759"/>
<evidence type="ECO:0000256" key="1">
    <source>
        <dbReference type="ARBA" id="ARBA00023054"/>
    </source>
</evidence>
<feature type="compositionally biased region" description="Acidic residues" evidence="2">
    <location>
        <begin position="1101"/>
        <end position="1111"/>
    </location>
</feature>
<dbReference type="GeneTree" id="ENSGT00940000156098"/>
<proteinExistence type="predicted"/>
<dbReference type="Proteomes" id="UP000694569">
    <property type="component" value="Unplaced"/>
</dbReference>
<dbReference type="InterPro" id="IPR051825">
    <property type="entry name" value="SRCIN1"/>
</dbReference>
<dbReference type="Ensembl" id="ENSLLET00000022984.1">
    <property type="protein sequence ID" value="ENSLLEP00000022129.1"/>
    <property type="gene ID" value="ENSLLEG00000014014.1"/>
</dbReference>
<evidence type="ECO:0000259" key="3">
    <source>
        <dbReference type="Pfam" id="PF03915"/>
    </source>
</evidence>
<feature type="compositionally biased region" description="Polar residues" evidence="2">
    <location>
        <begin position="1335"/>
        <end position="1368"/>
    </location>
</feature>
<feature type="compositionally biased region" description="Polar residues" evidence="2">
    <location>
        <begin position="1195"/>
        <end position="1204"/>
    </location>
</feature>